<evidence type="ECO:0000313" key="3">
    <source>
        <dbReference type="EMBL" id="CAE6971730.1"/>
    </source>
</evidence>
<keyword evidence="1" id="KW-0812">Transmembrane</keyword>
<dbReference type="Proteomes" id="UP000604046">
    <property type="component" value="Unassembled WGS sequence"/>
</dbReference>
<evidence type="ECO:0000313" key="4">
    <source>
        <dbReference type="Proteomes" id="UP000604046"/>
    </source>
</evidence>
<accession>A0A812I5W0</accession>
<sequence>MARKALAASTFLLLSISLSWVGVAQLARAAEVDAERLQARSVVPLLTWANATAWIFLALPHMLRRARAGADIPGTGARLLDFVTTEAFKVSHPPRFLFIALTTNFSYIGALHFLPASLNTAIFSSSPVFTLLLQTMFLESGWRGDAGSQGWKALSVGLSVVGVLLIAEPWHGSLGGSDLDEQRLRIIGVLLSLFSALGTAIYQVYFKQTFGDSMRPEEAEATPRGVQQLCK</sequence>
<feature type="signal peptide" evidence="2">
    <location>
        <begin position="1"/>
        <end position="29"/>
    </location>
</feature>
<dbReference type="EMBL" id="CAJNDS010000158">
    <property type="protein sequence ID" value="CAE6971730.1"/>
    <property type="molecule type" value="Genomic_DNA"/>
</dbReference>
<feature type="transmembrane region" description="Helical" evidence="1">
    <location>
        <begin position="45"/>
        <end position="63"/>
    </location>
</feature>
<gene>
    <name evidence="3" type="ORF">SNAT2548_LOCUS2635</name>
</gene>
<keyword evidence="2" id="KW-0732">Signal</keyword>
<proteinExistence type="predicted"/>
<dbReference type="PANTHER" id="PTHR19346:SF4">
    <property type="entry name" value="SUGAR PHOSPHATE TRANSPORTER DOMAIN-CONTAINING PROTEIN"/>
    <property type="match status" value="1"/>
</dbReference>
<feature type="transmembrane region" description="Helical" evidence="1">
    <location>
        <begin position="187"/>
        <end position="206"/>
    </location>
</feature>
<feature type="chain" id="PRO_5032781132" description="EamA domain-containing protein" evidence="2">
    <location>
        <begin position="30"/>
        <end position="231"/>
    </location>
</feature>
<keyword evidence="1" id="KW-1133">Transmembrane helix</keyword>
<evidence type="ECO:0008006" key="5">
    <source>
        <dbReference type="Google" id="ProtNLM"/>
    </source>
</evidence>
<dbReference type="PANTHER" id="PTHR19346">
    <property type="entry name" value="SUGAR PHOSPHATE TRANSPORTER DOMAIN-CONTAINING PROTEIN"/>
    <property type="match status" value="1"/>
</dbReference>
<reference evidence="3" key="1">
    <citation type="submission" date="2021-02" db="EMBL/GenBank/DDBJ databases">
        <authorList>
            <person name="Dougan E. K."/>
            <person name="Rhodes N."/>
            <person name="Thang M."/>
            <person name="Chan C."/>
        </authorList>
    </citation>
    <scope>NUCLEOTIDE SEQUENCE</scope>
</reference>
<feature type="transmembrane region" description="Helical" evidence="1">
    <location>
        <begin position="96"/>
        <end position="114"/>
    </location>
</feature>
<dbReference type="InterPro" id="IPR026505">
    <property type="entry name" value="Solute_c_fam_35_mem_F3/F4"/>
</dbReference>
<name>A0A812I5W0_9DINO</name>
<comment type="caution">
    <text evidence="3">The sequence shown here is derived from an EMBL/GenBank/DDBJ whole genome shotgun (WGS) entry which is preliminary data.</text>
</comment>
<keyword evidence="4" id="KW-1185">Reference proteome</keyword>
<protein>
    <recommendedName>
        <fullName evidence="5">EamA domain-containing protein</fullName>
    </recommendedName>
</protein>
<dbReference type="OrthoDB" id="438953at2759"/>
<dbReference type="AlphaFoldDB" id="A0A812I5W0"/>
<evidence type="ECO:0000256" key="2">
    <source>
        <dbReference type="SAM" id="SignalP"/>
    </source>
</evidence>
<evidence type="ECO:0000256" key="1">
    <source>
        <dbReference type="SAM" id="Phobius"/>
    </source>
</evidence>
<keyword evidence="1" id="KW-0472">Membrane</keyword>
<organism evidence="3 4">
    <name type="scientific">Symbiodinium natans</name>
    <dbReference type="NCBI Taxonomy" id="878477"/>
    <lineage>
        <taxon>Eukaryota</taxon>
        <taxon>Sar</taxon>
        <taxon>Alveolata</taxon>
        <taxon>Dinophyceae</taxon>
        <taxon>Suessiales</taxon>
        <taxon>Symbiodiniaceae</taxon>
        <taxon>Symbiodinium</taxon>
    </lineage>
</organism>